<comment type="caution">
    <text evidence="2">The sequence shown here is derived from an EMBL/GenBank/DDBJ whole genome shotgun (WGS) entry which is preliminary data.</text>
</comment>
<dbReference type="Proteomes" id="UP001159363">
    <property type="component" value="Chromosome 6"/>
</dbReference>
<proteinExistence type="predicted"/>
<accession>A0ABQ9H2L1</accession>
<organism evidence="2 3">
    <name type="scientific">Dryococelus australis</name>
    <dbReference type="NCBI Taxonomy" id="614101"/>
    <lineage>
        <taxon>Eukaryota</taxon>
        <taxon>Metazoa</taxon>
        <taxon>Ecdysozoa</taxon>
        <taxon>Arthropoda</taxon>
        <taxon>Hexapoda</taxon>
        <taxon>Insecta</taxon>
        <taxon>Pterygota</taxon>
        <taxon>Neoptera</taxon>
        <taxon>Polyneoptera</taxon>
        <taxon>Phasmatodea</taxon>
        <taxon>Verophasmatodea</taxon>
        <taxon>Anareolatae</taxon>
        <taxon>Phasmatidae</taxon>
        <taxon>Eurycanthinae</taxon>
        <taxon>Dryococelus</taxon>
    </lineage>
</organism>
<evidence type="ECO:0000313" key="2">
    <source>
        <dbReference type="EMBL" id="KAJ8878510.1"/>
    </source>
</evidence>
<feature type="compositionally biased region" description="Basic and acidic residues" evidence="1">
    <location>
        <begin position="37"/>
        <end position="54"/>
    </location>
</feature>
<feature type="compositionally biased region" description="Basic and acidic residues" evidence="1">
    <location>
        <begin position="210"/>
        <end position="224"/>
    </location>
</feature>
<dbReference type="EMBL" id="JARBHB010000007">
    <property type="protein sequence ID" value="KAJ8878510.1"/>
    <property type="molecule type" value="Genomic_DNA"/>
</dbReference>
<evidence type="ECO:0000313" key="3">
    <source>
        <dbReference type="Proteomes" id="UP001159363"/>
    </source>
</evidence>
<feature type="region of interest" description="Disordered" evidence="1">
    <location>
        <begin position="200"/>
        <end position="224"/>
    </location>
</feature>
<gene>
    <name evidence="2" type="ORF">PR048_019088</name>
</gene>
<sequence>MEILASARKGEDGVGVMTELTITVSATTRANLTRLRNKWEAPIHPHAEQEDKGARLASQKGGPGGPRKGQKRNQTPFSASGKKEVEKKENYDKCVKITAEGSQPTEDPASSQEEADTRIILHAKHTGAGVAERLTWSPPTKANWVQSPAGSLPDFCKWESCWTMPLVDGFFGDLPFPPPFHSSGSPYSLYFTLIGSQDPDGLQNCAAPDSKPKDDQEEGYEKEK</sequence>
<name>A0ABQ9H2L1_9NEOP</name>
<reference evidence="2 3" key="1">
    <citation type="submission" date="2023-02" db="EMBL/GenBank/DDBJ databases">
        <title>LHISI_Scaffold_Assembly.</title>
        <authorList>
            <person name="Stuart O.P."/>
            <person name="Cleave R."/>
            <person name="Magrath M.J.L."/>
            <person name="Mikheyev A.S."/>
        </authorList>
    </citation>
    <scope>NUCLEOTIDE SEQUENCE [LARGE SCALE GENOMIC DNA]</scope>
    <source>
        <strain evidence="2">Daus_M_001</strain>
        <tissue evidence="2">Leg muscle</tissue>
    </source>
</reference>
<protein>
    <submittedName>
        <fullName evidence="2">Uncharacterized protein</fullName>
    </submittedName>
</protein>
<feature type="region of interest" description="Disordered" evidence="1">
    <location>
        <begin position="37"/>
        <end position="86"/>
    </location>
</feature>
<keyword evidence="3" id="KW-1185">Reference proteome</keyword>
<evidence type="ECO:0000256" key="1">
    <source>
        <dbReference type="SAM" id="MobiDB-lite"/>
    </source>
</evidence>